<keyword evidence="4" id="KW-1185">Reference proteome</keyword>
<proteinExistence type="inferred from homology"/>
<comment type="similarity">
    <text evidence="2">Belongs to the LplA family.</text>
</comment>
<dbReference type="UniPathway" id="UPA00537">
    <property type="reaction ID" value="UER00595"/>
</dbReference>
<feature type="domain" description="BPL/LPL catalytic" evidence="3">
    <location>
        <begin position="73"/>
        <end position="259"/>
    </location>
</feature>
<evidence type="ECO:0000256" key="1">
    <source>
        <dbReference type="ARBA" id="ARBA00005085"/>
    </source>
</evidence>
<organism evidence="4 5">
    <name type="scientific">Dinoponera quadriceps</name>
    <name type="common">South American ant</name>
    <dbReference type="NCBI Taxonomy" id="609295"/>
    <lineage>
        <taxon>Eukaryota</taxon>
        <taxon>Metazoa</taxon>
        <taxon>Ecdysozoa</taxon>
        <taxon>Arthropoda</taxon>
        <taxon>Hexapoda</taxon>
        <taxon>Insecta</taxon>
        <taxon>Pterygota</taxon>
        <taxon>Neoptera</taxon>
        <taxon>Endopterygota</taxon>
        <taxon>Hymenoptera</taxon>
        <taxon>Apocrita</taxon>
        <taxon>Aculeata</taxon>
        <taxon>Formicoidea</taxon>
        <taxon>Formicidae</taxon>
        <taxon>Ponerinae</taxon>
        <taxon>Ponerini</taxon>
        <taxon>Dinoponera</taxon>
    </lineage>
</organism>
<evidence type="ECO:0000313" key="5">
    <source>
        <dbReference type="RefSeq" id="XP_014478713.1"/>
    </source>
</evidence>
<name>A0A6P3XL69_DINQU</name>
<dbReference type="PANTHER" id="PTHR12561">
    <property type="entry name" value="LIPOATE-PROTEIN LIGASE"/>
    <property type="match status" value="1"/>
</dbReference>
<evidence type="ECO:0000313" key="4">
    <source>
        <dbReference type="Proteomes" id="UP000515204"/>
    </source>
</evidence>
<dbReference type="Proteomes" id="UP000515204">
    <property type="component" value="Unplaced"/>
</dbReference>
<dbReference type="PANTHER" id="PTHR12561:SF3">
    <property type="entry name" value="LIPOYLTRANSFERASE 1, MITOCHONDRIAL"/>
    <property type="match status" value="1"/>
</dbReference>
<evidence type="ECO:0000259" key="3">
    <source>
        <dbReference type="PROSITE" id="PS51733"/>
    </source>
</evidence>
<gene>
    <name evidence="5" type="primary">LOC106746548</name>
</gene>
<dbReference type="AlphaFoldDB" id="A0A6P3XL69"/>
<dbReference type="SUPFAM" id="SSF55681">
    <property type="entry name" value="Class II aaRS and biotin synthetases"/>
    <property type="match status" value="1"/>
</dbReference>
<dbReference type="Gene3D" id="3.30.390.50">
    <property type="entry name" value="CO dehydrogenase flavoprotein, C-terminal domain"/>
    <property type="match status" value="1"/>
</dbReference>
<dbReference type="FunFam" id="3.30.930.10:FF:000045">
    <property type="entry name" value="lipoyltransferase 1, mitochondrial"/>
    <property type="match status" value="1"/>
</dbReference>
<dbReference type="GO" id="GO:0009249">
    <property type="term" value="P:protein lipoylation"/>
    <property type="evidence" value="ECO:0007669"/>
    <property type="project" value="InterPro"/>
</dbReference>
<protein>
    <submittedName>
        <fullName evidence="5">Lipoyltransferase 1, mitochondrial-like</fullName>
    </submittedName>
</protein>
<evidence type="ECO:0000256" key="2">
    <source>
        <dbReference type="ARBA" id="ARBA00008242"/>
    </source>
</evidence>
<dbReference type="GO" id="GO:0005739">
    <property type="term" value="C:mitochondrion"/>
    <property type="evidence" value="ECO:0007669"/>
    <property type="project" value="TreeGrafter"/>
</dbReference>
<dbReference type="Gene3D" id="3.30.930.10">
    <property type="entry name" value="Bira Bifunctional Protein, Domain 2"/>
    <property type="match status" value="1"/>
</dbReference>
<dbReference type="KEGG" id="dqu:106746548"/>
<dbReference type="InterPro" id="IPR045864">
    <property type="entry name" value="aa-tRNA-synth_II/BPL/LPL"/>
</dbReference>
<dbReference type="GO" id="GO:0017118">
    <property type="term" value="F:lipoyltransferase activity"/>
    <property type="evidence" value="ECO:0007669"/>
    <property type="project" value="TreeGrafter"/>
</dbReference>
<comment type="pathway">
    <text evidence="1">Protein modification; protein lipoylation via exogenous pathway; protein N(6)-(lipoyl)lysine from lipoate: step 2/2.</text>
</comment>
<dbReference type="CDD" id="cd16443">
    <property type="entry name" value="LplA"/>
    <property type="match status" value="1"/>
</dbReference>
<reference evidence="5" key="1">
    <citation type="submission" date="2025-08" db="UniProtKB">
        <authorList>
            <consortium name="RefSeq"/>
        </authorList>
    </citation>
    <scope>IDENTIFICATION</scope>
</reference>
<sequence>MSLFGRLTLLARRCVPRDGMQRGSRYASSYADYTGDSGVSSDPSIRKSVFISQSTDVFTNLALEDWLYRNYDFGDRHVLLLWRNDPCVVYGRHQNPWKECNIRAAEKSGIALARRNSGGGTVYHDNGNLNLSFFTPRERCNRKYNLQIITRALFREWRLKSVIDEHDDIVVEGDYKISGTAAKLGRPNAYHHCTLLVGVDKDNLNLALERKEDDIVTNATTSSAHSPIKNLLDVNSNIGIDKLITAIGKEYLRTNALILKDGGQKLLEKQMGFQFINPSEGWFPGLDKLTNDLRSWDWNFGKTPKFTVTRDFEVTTHDGKVHRLNLRLDVQDGIVEEVRMSLPNELASADFDQDASVITNLCGTRYNHEITDNIIAAIGCKVDASNTIQTEDKSNAMITQ</sequence>
<dbReference type="InterPro" id="IPR004562">
    <property type="entry name" value="LipoylTrfase_LipoateP_Ligase"/>
</dbReference>
<dbReference type="PROSITE" id="PS51733">
    <property type="entry name" value="BPL_LPL_CATALYTIC"/>
    <property type="match status" value="1"/>
</dbReference>
<dbReference type="OrthoDB" id="201621at2759"/>
<dbReference type="Pfam" id="PF21948">
    <property type="entry name" value="LplA-B_cat"/>
    <property type="match status" value="1"/>
</dbReference>
<dbReference type="InterPro" id="IPR004143">
    <property type="entry name" value="BPL_LPL_catalytic"/>
</dbReference>
<accession>A0A6P3XL69</accession>
<dbReference type="GeneID" id="106746548"/>
<dbReference type="RefSeq" id="XP_014478713.1">
    <property type="nucleotide sequence ID" value="XM_014623227.1"/>
</dbReference>